<keyword evidence="9 16" id="KW-0547">Nucleotide-binding</keyword>
<dbReference type="PANTHER" id="PTHR34265">
    <property type="entry name" value="TYPE III PANTOTHENATE KINASE"/>
    <property type="match status" value="1"/>
</dbReference>
<comment type="pathway">
    <text evidence="4 16">Cofactor biosynthesis; coenzyme A biosynthesis; CoA from (R)-pantothenate: step 1/5.</text>
</comment>
<name>C1DX35_SULAA</name>
<dbReference type="GO" id="GO:0004594">
    <property type="term" value="F:pantothenate kinase activity"/>
    <property type="evidence" value="ECO:0007669"/>
    <property type="project" value="UniProtKB-UniRule"/>
</dbReference>
<dbReference type="PANTHER" id="PTHR34265:SF1">
    <property type="entry name" value="TYPE III PANTOTHENATE KINASE"/>
    <property type="match status" value="1"/>
</dbReference>
<feature type="active site" description="Proton acceptor" evidence="16">
    <location>
        <position position="109"/>
    </location>
</feature>
<evidence type="ECO:0000256" key="6">
    <source>
        <dbReference type="ARBA" id="ARBA00012102"/>
    </source>
</evidence>
<dbReference type="EC" id="2.7.1.33" evidence="6 16"/>
<evidence type="ECO:0000256" key="13">
    <source>
        <dbReference type="ARBA" id="ARBA00022993"/>
    </source>
</evidence>
<evidence type="ECO:0000313" key="17">
    <source>
        <dbReference type="EMBL" id="ACN98657.1"/>
    </source>
</evidence>
<proteinExistence type="inferred from homology"/>
<dbReference type="GO" id="GO:0015937">
    <property type="term" value="P:coenzyme A biosynthetic process"/>
    <property type="evidence" value="ECO:0007669"/>
    <property type="project" value="UniProtKB-UniRule"/>
</dbReference>
<keyword evidence="12 16" id="KW-0630">Potassium</keyword>
<evidence type="ECO:0000256" key="2">
    <source>
        <dbReference type="ARBA" id="ARBA00001958"/>
    </source>
</evidence>
<comment type="subcellular location">
    <subcellularLocation>
        <location evidence="3 16">Cytoplasm</location>
    </subcellularLocation>
</comment>
<evidence type="ECO:0000256" key="1">
    <source>
        <dbReference type="ARBA" id="ARBA00001206"/>
    </source>
</evidence>
<comment type="cofactor">
    <cofactor evidence="2">
        <name>K(+)</name>
        <dbReference type="ChEBI" id="CHEBI:29103"/>
    </cofactor>
</comment>
<evidence type="ECO:0000256" key="10">
    <source>
        <dbReference type="ARBA" id="ARBA00022777"/>
    </source>
</evidence>
<dbReference type="EMBL" id="CP001229">
    <property type="protein sequence ID" value="ACN98657.1"/>
    <property type="molecule type" value="Genomic_DNA"/>
</dbReference>
<comment type="function">
    <text evidence="16">Catalyzes the phosphorylation of pantothenate (Pan), the first step in CoA biosynthesis.</text>
</comment>
<evidence type="ECO:0000256" key="3">
    <source>
        <dbReference type="ARBA" id="ARBA00004496"/>
    </source>
</evidence>
<accession>C1DX35</accession>
<evidence type="ECO:0000256" key="16">
    <source>
        <dbReference type="HAMAP-Rule" id="MF_01274"/>
    </source>
</evidence>
<keyword evidence="16" id="KW-0479">Metal-binding</keyword>
<dbReference type="STRING" id="204536.SULAZ_1714"/>
<dbReference type="GO" id="GO:0005737">
    <property type="term" value="C:cytoplasm"/>
    <property type="evidence" value="ECO:0007669"/>
    <property type="project" value="UniProtKB-SubCell"/>
</dbReference>
<dbReference type="KEGG" id="saf:SULAZ_1714"/>
<keyword evidence="11 16" id="KW-0067">ATP-binding</keyword>
<dbReference type="HAMAP" id="MF_01274">
    <property type="entry name" value="Pantothen_kinase_3"/>
    <property type="match status" value="1"/>
</dbReference>
<evidence type="ECO:0000256" key="15">
    <source>
        <dbReference type="ARBA" id="ARBA00040883"/>
    </source>
</evidence>
<dbReference type="Gene3D" id="3.30.420.40">
    <property type="match status" value="2"/>
</dbReference>
<sequence length="254" mass="28582">MILGIDIGNTTVEFGLIESLDEIHSMKFSTDLDKTPDDWILNVDFFIKYFSVDLKSIKNILISSVVPHIETKIRVAILKYFNKSPLFIGRDLNIPIKVNYDDPSQVGVDRLLNSYASFHITKPPILCIDFGTAITFDVVSKKGEYEGGLIFPGMETSLKCLFSKTAKLPKVSLEKPDYIVGKNTVKSIQSGIYYGYLSLVEGIIKKVEESYKEKFNIVLTGGNADIIAINLKRKFIFEPKLPMKGIFYLANSLM</sequence>
<dbReference type="eggNOG" id="COG1521">
    <property type="taxonomic scope" value="Bacteria"/>
</dbReference>
<dbReference type="InterPro" id="IPR004619">
    <property type="entry name" value="Type_III_PanK"/>
</dbReference>
<dbReference type="InterPro" id="IPR043129">
    <property type="entry name" value="ATPase_NBD"/>
</dbReference>
<dbReference type="Proteomes" id="UP000001369">
    <property type="component" value="Chromosome"/>
</dbReference>
<evidence type="ECO:0000256" key="9">
    <source>
        <dbReference type="ARBA" id="ARBA00022741"/>
    </source>
</evidence>
<dbReference type="SUPFAM" id="SSF53067">
    <property type="entry name" value="Actin-like ATPase domain"/>
    <property type="match status" value="2"/>
</dbReference>
<dbReference type="AlphaFoldDB" id="C1DX35"/>
<comment type="catalytic activity">
    <reaction evidence="1 16">
        <text>(R)-pantothenate + ATP = (R)-4'-phosphopantothenate + ADP + H(+)</text>
        <dbReference type="Rhea" id="RHEA:16373"/>
        <dbReference type="ChEBI" id="CHEBI:10986"/>
        <dbReference type="ChEBI" id="CHEBI:15378"/>
        <dbReference type="ChEBI" id="CHEBI:29032"/>
        <dbReference type="ChEBI" id="CHEBI:30616"/>
        <dbReference type="ChEBI" id="CHEBI:456216"/>
        <dbReference type="EC" id="2.7.1.33"/>
    </reaction>
</comment>
<comment type="similarity">
    <text evidence="14 16">Belongs to the type III pantothenate kinase family.</text>
</comment>
<evidence type="ECO:0000256" key="4">
    <source>
        <dbReference type="ARBA" id="ARBA00005225"/>
    </source>
</evidence>
<dbReference type="OrthoDB" id="9804707at2"/>
<evidence type="ECO:0000256" key="7">
    <source>
        <dbReference type="ARBA" id="ARBA00022490"/>
    </source>
</evidence>
<evidence type="ECO:0000256" key="12">
    <source>
        <dbReference type="ARBA" id="ARBA00022958"/>
    </source>
</evidence>
<dbReference type="CDD" id="cd24015">
    <property type="entry name" value="ASKHA_NBD_PanK-III"/>
    <property type="match status" value="1"/>
</dbReference>
<dbReference type="GO" id="GO:0046872">
    <property type="term" value="F:metal ion binding"/>
    <property type="evidence" value="ECO:0007669"/>
    <property type="project" value="UniProtKB-KW"/>
</dbReference>
<comment type="subunit">
    <text evidence="5 16">Homodimer.</text>
</comment>
<feature type="binding site" evidence="16">
    <location>
        <position position="129"/>
    </location>
    <ligand>
        <name>K(+)</name>
        <dbReference type="ChEBI" id="CHEBI:29103"/>
    </ligand>
</feature>
<dbReference type="UniPathway" id="UPA00241">
    <property type="reaction ID" value="UER00352"/>
</dbReference>
<feature type="binding site" evidence="16">
    <location>
        <begin position="6"/>
        <end position="13"/>
    </location>
    <ligand>
        <name>ATP</name>
        <dbReference type="ChEBI" id="CHEBI:30616"/>
    </ligand>
</feature>
<dbReference type="HOGENOM" id="CLU_066627_1_0_0"/>
<feature type="binding site" evidence="16">
    <location>
        <position position="184"/>
    </location>
    <ligand>
        <name>substrate</name>
    </ligand>
</feature>
<keyword evidence="7 16" id="KW-0963">Cytoplasm</keyword>
<reference evidence="17 18" key="1">
    <citation type="journal article" date="2009" name="J. Bacteriol.">
        <title>Complete and draft genome sequences of six members of the Aquificales.</title>
        <authorList>
            <person name="Reysenbach A.L."/>
            <person name="Hamamura N."/>
            <person name="Podar M."/>
            <person name="Griffiths E."/>
            <person name="Ferreira S."/>
            <person name="Hochstein R."/>
            <person name="Heidelberg J."/>
            <person name="Johnson J."/>
            <person name="Mead D."/>
            <person name="Pohorille A."/>
            <person name="Sarmiento M."/>
            <person name="Schweighofer K."/>
            <person name="Seshadri R."/>
            <person name="Voytek M.A."/>
        </authorList>
    </citation>
    <scope>NUCLEOTIDE SEQUENCE [LARGE SCALE GENOMIC DNA]</scope>
    <source>
        <strain evidence="18">Az-Fu1 / DSM 15241 / OCM 825</strain>
    </source>
</reference>
<feature type="binding site" evidence="16">
    <location>
        <position position="132"/>
    </location>
    <ligand>
        <name>ATP</name>
        <dbReference type="ChEBI" id="CHEBI:30616"/>
    </ligand>
</feature>
<keyword evidence="10 16" id="KW-0418">Kinase</keyword>
<dbReference type="NCBIfam" id="NF009855">
    <property type="entry name" value="PRK13321.1"/>
    <property type="match status" value="1"/>
</dbReference>
<comment type="cofactor">
    <cofactor evidence="16">
        <name>NH4(+)</name>
        <dbReference type="ChEBI" id="CHEBI:28938"/>
    </cofactor>
    <cofactor evidence="16">
        <name>K(+)</name>
        <dbReference type="ChEBI" id="CHEBI:29103"/>
    </cofactor>
    <text evidence="16">A monovalent cation. Ammonium or potassium.</text>
</comment>
<dbReference type="Pfam" id="PF03309">
    <property type="entry name" value="Pan_kinase"/>
    <property type="match status" value="1"/>
</dbReference>
<dbReference type="GO" id="GO:0005524">
    <property type="term" value="F:ATP binding"/>
    <property type="evidence" value="ECO:0007669"/>
    <property type="project" value="UniProtKB-UniRule"/>
</dbReference>
<feature type="binding site" evidence="16">
    <location>
        <begin position="107"/>
        <end position="110"/>
    </location>
    <ligand>
        <name>substrate</name>
    </ligand>
</feature>
<dbReference type="RefSeq" id="WP_012673979.1">
    <property type="nucleotide sequence ID" value="NC_012438.1"/>
</dbReference>
<gene>
    <name evidence="16" type="primary">coaX</name>
    <name evidence="17" type="ordered locus">SULAZ_1714</name>
</gene>
<feature type="binding site" evidence="16">
    <location>
        <position position="100"/>
    </location>
    <ligand>
        <name>substrate</name>
    </ligand>
</feature>
<evidence type="ECO:0000256" key="11">
    <source>
        <dbReference type="ARBA" id="ARBA00022840"/>
    </source>
</evidence>
<keyword evidence="8 16" id="KW-0808">Transferase</keyword>
<keyword evidence="13 16" id="KW-0173">Coenzyme A biosynthesis</keyword>
<dbReference type="NCBIfam" id="TIGR00671">
    <property type="entry name" value="baf"/>
    <property type="match status" value="1"/>
</dbReference>
<evidence type="ECO:0000256" key="14">
    <source>
        <dbReference type="ARBA" id="ARBA00038036"/>
    </source>
</evidence>
<evidence type="ECO:0000256" key="5">
    <source>
        <dbReference type="ARBA" id="ARBA00011738"/>
    </source>
</evidence>
<protein>
    <recommendedName>
        <fullName evidence="15 16">Type III pantothenate kinase</fullName>
        <ecNumber evidence="6 16">2.7.1.33</ecNumber>
    </recommendedName>
    <alternativeName>
        <fullName evidence="16">PanK-III</fullName>
    </alternativeName>
    <alternativeName>
        <fullName evidence="16">Pantothenic acid kinase</fullName>
    </alternativeName>
</protein>
<keyword evidence="18" id="KW-1185">Reference proteome</keyword>
<organism evidence="17 18">
    <name type="scientific">Sulfurihydrogenibium azorense (strain DSM 15241 / OCM 825 / Az-Fu1)</name>
    <dbReference type="NCBI Taxonomy" id="204536"/>
    <lineage>
        <taxon>Bacteria</taxon>
        <taxon>Pseudomonadati</taxon>
        <taxon>Aquificota</taxon>
        <taxon>Aquificia</taxon>
        <taxon>Aquificales</taxon>
        <taxon>Hydrogenothermaceae</taxon>
        <taxon>Sulfurihydrogenibium</taxon>
    </lineage>
</organism>
<evidence type="ECO:0000256" key="8">
    <source>
        <dbReference type="ARBA" id="ARBA00022679"/>
    </source>
</evidence>
<evidence type="ECO:0000313" key="18">
    <source>
        <dbReference type="Proteomes" id="UP000001369"/>
    </source>
</evidence>